<dbReference type="EMBL" id="UXUI01007494">
    <property type="protein sequence ID" value="VDD87894.1"/>
    <property type="molecule type" value="Genomic_DNA"/>
</dbReference>
<name>A0A0N4V097_ENTVE</name>
<protein>
    <submittedName>
        <fullName evidence="4">TRAF-type domain-containing protein</fullName>
    </submittedName>
</protein>
<gene>
    <name evidence="2" type="ORF">EVEC_LOCUS3037</name>
</gene>
<reference evidence="2 3" key="2">
    <citation type="submission" date="2018-10" db="EMBL/GenBank/DDBJ databases">
        <authorList>
            <consortium name="Pathogen Informatics"/>
        </authorList>
    </citation>
    <scope>NUCLEOTIDE SEQUENCE [LARGE SCALE GENOMIC DNA]</scope>
</reference>
<evidence type="ECO:0000313" key="4">
    <source>
        <dbReference type="WBParaSite" id="EVEC_0000332901-mRNA-1"/>
    </source>
</evidence>
<evidence type="ECO:0000313" key="2">
    <source>
        <dbReference type="EMBL" id="VDD87894.1"/>
    </source>
</evidence>
<dbReference type="Pfam" id="PF21039">
    <property type="entry name" value="CEP104_ZnF"/>
    <property type="match status" value="1"/>
</dbReference>
<organism evidence="4">
    <name type="scientific">Enterobius vermicularis</name>
    <name type="common">Human pinworm</name>
    <dbReference type="NCBI Taxonomy" id="51028"/>
    <lineage>
        <taxon>Eukaryota</taxon>
        <taxon>Metazoa</taxon>
        <taxon>Ecdysozoa</taxon>
        <taxon>Nematoda</taxon>
        <taxon>Chromadorea</taxon>
        <taxon>Rhabditida</taxon>
        <taxon>Spirurina</taxon>
        <taxon>Oxyuridomorpha</taxon>
        <taxon>Oxyuroidea</taxon>
        <taxon>Oxyuridae</taxon>
        <taxon>Enterobius</taxon>
    </lineage>
</organism>
<sequence length="138" mass="16264">MFCSQFDERFTPEGLDEHFLNDCFMLTKCKYCNEILEISALNHHYLEECPAKDQFKKCYRCKNPIPKEKHFRHISLNQCKGSSGHKNAERCFLCHKEVLPNNDIGWRKHLREECSGNPRSRRIANVVMSSVTENKVKQ</sequence>
<dbReference type="Proteomes" id="UP000274131">
    <property type="component" value="Unassembled WGS sequence"/>
</dbReference>
<dbReference type="PANTHER" id="PTHR13371">
    <property type="entry name" value="GLYCINE-, GLUTAMATE-, THIENYLCYCLOHEXYLPIPERIDINE-BINDING PROTEIN"/>
    <property type="match status" value="1"/>
</dbReference>
<dbReference type="GO" id="GO:0005929">
    <property type="term" value="C:cilium"/>
    <property type="evidence" value="ECO:0007669"/>
    <property type="project" value="TreeGrafter"/>
</dbReference>
<reference evidence="4" key="1">
    <citation type="submission" date="2017-02" db="UniProtKB">
        <authorList>
            <consortium name="WormBaseParasite"/>
        </authorList>
    </citation>
    <scope>IDENTIFICATION</scope>
</reference>
<feature type="domain" description="Centrosomal protein CEP104 Zn finger" evidence="1">
    <location>
        <begin position="1"/>
        <end position="110"/>
    </location>
</feature>
<proteinExistence type="predicted"/>
<evidence type="ECO:0000259" key="1">
    <source>
        <dbReference type="Pfam" id="PF21039"/>
    </source>
</evidence>
<dbReference type="AlphaFoldDB" id="A0A0N4V097"/>
<keyword evidence="3" id="KW-1185">Reference proteome</keyword>
<dbReference type="OrthoDB" id="66599at2759"/>
<dbReference type="PANTHER" id="PTHR13371:SF0">
    <property type="entry name" value="CENTROSOMAL PROTEIN OF 104 KDA"/>
    <property type="match status" value="1"/>
</dbReference>
<dbReference type="InterPro" id="IPR052607">
    <property type="entry name" value="CEP104-like"/>
</dbReference>
<accession>A0A0N4V097</accession>
<dbReference type="WBParaSite" id="EVEC_0000332901-mRNA-1">
    <property type="protein sequence ID" value="EVEC_0000332901-mRNA-1"/>
    <property type="gene ID" value="EVEC_0000332901"/>
</dbReference>
<dbReference type="InterPro" id="IPR048738">
    <property type="entry name" value="CEP104_Znf"/>
</dbReference>
<evidence type="ECO:0000313" key="3">
    <source>
        <dbReference type="Proteomes" id="UP000274131"/>
    </source>
</evidence>